<proteinExistence type="predicted"/>
<gene>
    <name evidence="2" type="ORF">LshimejAT787_1601260</name>
</gene>
<dbReference type="Proteomes" id="UP001063166">
    <property type="component" value="Unassembled WGS sequence"/>
</dbReference>
<accession>A0A9P3PYY4</accession>
<keyword evidence="3" id="KW-1185">Reference proteome</keyword>
<name>A0A9P3PYY4_LYOSH</name>
<feature type="region of interest" description="Disordered" evidence="1">
    <location>
        <begin position="53"/>
        <end position="87"/>
    </location>
</feature>
<dbReference type="EMBL" id="BRPK01000016">
    <property type="protein sequence ID" value="GLB44196.1"/>
    <property type="molecule type" value="Genomic_DNA"/>
</dbReference>
<protein>
    <submittedName>
        <fullName evidence="2">Uncharacterized protein</fullName>
    </submittedName>
</protein>
<reference evidence="2" key="1">
    <citation type="submission" date="2022-07" db="EMBL/GenBank/DDBJ databases">
        <title>The genome of Lyophyllum shimeji provides insight into the initial evolution of ectomycorrhizal fungal genome.</title>
        <authorList>
            <person name="Kobayashi Y."/>
            <person name="Shibata T."/>
            <person name="Hirakawa H."/>
            <person name="Shigenobu S."/>
            <person name="Nishiyama T."/>
            <person name="Yamada A."/>
            <person name="Hasebe M."/>
            <person name="Kawaguchi M."/>
        </authorList>
    </citation>
    <scope>NUCLEOTIDE SEQUENCE</scope>
    <source>
        <strain evidence="2">AT787</strain>
    </source>
</reference>
<evidence type="ECO:0000256" key="1">
    <source>
        <dbReference type="SAM" id="MobiDB-lite"/>
    </source>
</evidence>
<evidence type="ECO:0000313" key="2">
    <source>
        <dbReference type="EMBL" id="GLB44196.1"/>
    </source>
</evidence>
<evidence type="ECO:0000313" key="3">
    <source>
        <dbReference type="Proteomes" id="UP001063166"/>
    </source>
</evidence>
<sequence length="87" mass="9766">MKGVCVRRTLPAYYYSRTWTQKQYSRDEQKKFPLTGIVELSYIERVNIRCASKSITGPRHPPSHLSPLPSPLPQSPPPPPSAPSPPP</sequence>
<comment type="caution">
    <text evidence="2">The sequence shown here is derived from an EMBL/GenBank/DDBJ whole genome shotgun (WGS) entry which is preliminary data.</text>
</comment>
<organism evidence="2 3">
    <name type="scientific">Lyophyllum shimeji</name>
    <name type="common">Hon-shimeji</name>
    <name type="synonym">Tricholoma shimeji</name>
    <dbReference type="NCBI Taxonomy" id="47721"/>
    <lineage>
        <taxon>Eukaryota</taxon>
        <taxon>Fungi</taxon>
        <taxon>Dikarya</taxon>
        <taxon>Basidiomycota</taxon>
        <taxon>Agaricomycotina</taxon>
        <taxon>Agaricomycetes</taxon>
        <taxon>Agaricomycetidae</taxon>
        <taxon>Agaricales</taxon>
        <taxon>Tricholomatineae</taxon>
        <taxon>Lyophyllaceae</taxon>
        <taxon>Lyophyllum</taxon>
    </lineage>
</organism>
<dbReference type="AlphaFoldDB" id="A0A9P3PYY4"/>
<feature type="compositionally biased region" description="Pro residues" evidence="1">
    <location>
        <begin position="68"/>
        <end position="87"/>
    </location>
</feature>